<evidence type="ECO:0000313" key="2">
    <source>
        <dbReference type="Proteomes" id="UP001303115"/>
    </source>
</evidence>
<keyword evidence="2" id="KW-1185">Reference proteome</keyword>
<dbReference type="EMBL" id="MU854447">
    <property type="protein sequence ID" value="KAK4035349.1"/>
    <property type="molecule type" value="Genomic_DNA"/>
</dbReference>
<protein>
    <recommendedName>
        <fullName evidence="3">F-box domain-containing protein</fullName>
    </recommendedName>
</protein>
<reference evidence="2" key="1">
    <citation type="journal article" date="2023" name="Mol. Phylogenet. Evol.">
        <title>Genome-scale phylogeny and comparative genomics of the fungal order Sordariales.</title>
        <authorList>
            <person name="Hensen N."/>
            <person name="Bonometti L."/>
            <person name="Westerberg I."/>
            <person name="Brannstrom I.O."/>
            <person name="Guillou S."/>
            <person name="Cros-Aarteil S."/>
            <person name="Calhoun S."/>
            <person name="Haridas S."/>
            <person name="Kuo A."/>
            <person name="Mondo S."/>
            <person name="Pangilinan J."/>
            <person name="Riley R."/>
            <person name="LaButti K."/>
            <person name="Andreopoulos B."/>
            <person name="Lipzen A."/>
            <person name="Chen C."/>
            <person name="Yan M."/>
            <person name="Daum C."/>
            <person name="Ng V."/>
            <person name="Clum A."/>
            <person name="Steindorff A."/>
            <person name="Ohm R.A."/>
            <person name="Martin F."/>
            <person name="Silar P."/>
            <person name="Natvig D.O."/>
            <person name="Lalanne C."/>
            <person name="Gautier V."/>
            <person name="Ament-Velasquez S.L."/>
            <person name="Kruys A."/>
            <person name="Hutchinson M.I."/>
            <person name="Powell A.J."/>
            <person name="Barry K."/>
            <person name="Miller A.N."/>
            <person name="Grigoriev I.V."/>
            <person name="Debuchy R."/>
            <person name="Gladieux P."/>
            <person name="Hiltunen Thoren M."/>
            <person name="Johannesson H."/>
        </authorList>
    </citation>
    <scope>NUCLEOTIDE SEQUENCE [LARGE SCALE GENOMIC DNA]</scope>
    <source>
        <strain evidence="2">CBS 284.82</strain>
    </source>
</reference>
<gene>
    <name evidence="1" type="ORF">C8A01DRAFT_38194</name>
</gene>
<organism evidence="1 2">
    <name type="scientific">Parachaetomium inaequale</name>
    <dbReference type="NCBI Taxonomy" id="2588326"/>
    <lineage>
        <taxon>Eukaryota</taxon>
        <taxon>Fungi</taxon>
        <taxon>Dikarya</taxon>
        <taxon>Ascomycota</taxon>
        <taxon>Pezizomycotina</taxon>
        <taxon>Sordariomycetes</taxon>
        <taxon>Sordariomycetidae</taxon>
        <taxon>Sordariales</taxon>
        <taxon>Chaetomiaceae</taxon>
        <taxon>Parachaetomium</taxon>
    </lineage>
</organism>
<evidence type="ECO:0008006" key="3">
    <source>
        <dbReference type="Google" id="ProtNLM"/>
    </source>
</evidence>
<proteinExistence type="predicted"/>
<evidence type="ECO:0000313" key="1">
    <source>
        <dbReference type="EMBL" id="KAK4035349.1"/>
    </source>
</evidence>
<accession>A0AAN6PBG1</accession>
<dbReference type="Proteomes" id="UP001303115">
    <property type="component" value="Unassembled WGS sequence"/>
</dbReference>
<sequence length="341" mass="38691">MAEPDDQELALPKLELLPFDILRIIVWSEALSQDDVAALRLTCRALVDVAATRLFYRIAISKLNVDRDIFLSICHSPHLAAHVHEVEWLEISWDVDLFDGISAPAWFVNAPDHDAEAVGRYFQGQAEAAFWLRNVPARPPAEANSDTADIESGRQKAVAEFKTDFEATVDLLPNLHTFASRPMTSTRIINDIDSEYPMTADYFQRFQDTPRAPEIVPQTNDGLFLFLLPAMDRPTSTIIRLRWADEFPGFSYLRRVPTRVTICASALVRYINEKQPNEHCHSSANFEDDGEDEECDAYIRSWVEDKAEHTYATTPKFEDEASDTTSTRRPSTVSVWALRAL</sequence>
<name>A0AAN6PBG1_9PEZI</name>
<comment type="caution">
    <text evidence="1">The sequence shown here is derived from an EMBL/GenBank/DDBJ whole genome shotgun (WGS) entry which is preliminary data.</text>
</comment>
<dbReference type="AlphaFoldDB" id="A0AAN6PBG1"/>